<evidence type="ECO:0000259" key="2">
    <source>
        <dbReference type="Pfam" id="PF04773"/>
    </source>
</evidence>
<accession>A0ABW3IH97</accession>
<dbReference type="Proteomes" id="UP001597100">
    <property type="component" value="Unassembled WGS sequence"/>
</dbReference>
<dbReference type="EMBL" id="JBHTJP010000035">
    <property type="protein sequence ID" value="MFD0977472.1"/>
    <property type="molecule type" value="Genomic_DNA"/>
</dbReference>
<name>A0ABW3IH97_9FLAO</name>
<dbReference type="Gene3D" id="3.55.50.30">
    <property type="match status" value="1"/>
</dbReference>
<gene>
    <name evidence="4" type="ORF">ACFQ1G_11770</name>
</gene>
<keyword evidence="1" id="KW-1133">Transmembrane helix</keyword>
<feature type="transmembrane region" description="Helical" evidence="1">
    <location>
        <begin position="75"/>
        <end position="95"/>
    </location>
</feature>
<dbReference type="InterPro" id="IPR012373">
    <property type="entry name" value="Ferrdict_sens_TM"/>
</dbReference>
<comment type="caution">
    <text evidence="4">The sequence shown here is derived from an EMBL/GenBank/DDBJ whole genome shotgun (WGS) entry which is preliminary data.</text>
</comment>
<evidence type="ECO:0000313" key="5">
    <source>
        <dbReference type="Proteomes" id="UP001597100"/>
    </source>
</evidence>
<dbReference type="PIRSF" id="PIRSF018266">
    <property type="entry name" value="FecR"/>
    <property type="match status" value="1"/>
</dbReference>
<dbReference type="InterPro" id="IPR006860">
    <property type="entry name" value="FecR"/>
</dbReference>
<reference evidence="5" key="1">
    <citation type="journal article" date="2019" name="Int. J. Syst. Evol. Microbiol.">
        <title>The Global Catalogue of Microorganisms (GCM) 10K type strain sequencing project: providing services to taxonomists for standard genome sequencing and annotation.</title>
        <authorList>
            <consortium name="The Broad Institute Genomics Platform"/>
            <consortium name="The Broad Institute Genome Sequencing Center for Infectious Disease"/>
            <person name="Wu L."/>
            <person name="Ma J."/>
        </authorList>
    </citation>
    <scope>NUCLEOTIDE SEQUENCE [LARGE SCALE GENOMIC DNA]</scope>
    <source>
        <strain evidence="5">CCUG 60898</strain>
    </source>
</reference>
<dbReference type="Pfam" id="PF16344">
    <property type="entry name" value="FecR_C"/>
    <property type="match status" value="1"/>
</dbReference>
<proteinExistence type="predicted"/>
<keyword evidence="1" id="KW-0812">Transmembrane</keyword>
<dbReference type="InterPro" id="IPR032508">
    <property type="entry name" value="FecR_C"/>
</dbReference>
<keyword evidence="1" id="KW-0472">Membrane</keyword>
<protein>
    <submittedName>
        <fullName evidence="4">FecR family protein</fullName>
    </submittedName>
</protein>
<evidence type="ECO:0000256" key="1">
    <source>
        <dbReference type="SAM" id="Phobius"/>
    </source>
</evidence>
<feature type="domain" description="Protein FecR C-terminal" evidence="3">
    <location>
        <begin position="234"/>
        <end position="298"/>
    </location>
</feature>
<dbReference type="Pfam" id="PF04773">
    <property type="entry name" value="FecR"/>
    <property type="match status" value="1"/>
</dbReference>
<dbReference type="Gene3D" id="2.60.120.1440">
    <property type="match status" value="1"/>
</dbReference>
<dbReference type="PANTHER" id="PTHR30273:SF2">
    <property type="entry name" value="PROTEIN FECR"/>
    <property type="match status" value="1"/>
</dbReference>
<keyword evidence="5" id="KW-1185">Reference proteome</keyword>
<evidence type="ECO:0000313" key="4">
    <source>
        <dbReference type="EMBL" id="MFD0977472.1"/>
    </source>
</evidence>
<evidence type="ECO:0000259" key="3">
    <source>
        <dbReference type="Pfam" id="PF16344"/>
    </source>
</evidence>
<dbReference type="PANTHER" id="PTHR30273">
    <property type="entry name" value="PERIPLASMIC SIGNAL SENSOR AND SIGMA FACTOR ACTIVATOR FECR-RELATED"/>
    <property type="match status" value="1"/>
</dbReference>
<sequence length="302" mass="34855">MENKDLISKWLNNELTARELEAFKQTADYQRYSDIVENAARFHRPHFNEEQGLLDLKERLASKKEVPVRKLNFSAYYKVAAVFIVFLATGLFIWLNQPEVISTGYAEMAVLELPDQSTARLNADSKIKYKPSKWDKKRILELEGEAYFQVEKGKKFTVETDQGEVTVLGTKFNVKDRENYFEVHCYEGAVKVNVANKEIILRKGNSIKVINGEVKNLNNFDRNAPGWTIQESDFNAVPLKQVIAELERQFDLDIETEQVDLNQLFTGSFSHTNKEVAIQAISIPLQLNYKFESEKKVILYVE</sequence>
<organism evidence="4 5">
    <name type="scientific">Salinimicrobium gaetbulicola</name>
    <dbReference type="NCBI Taxonomy" id="999702"/>
    <lineage>
        <taxon>Bacteria</taxon>
        <taxon>Pseudomonadati</taxon>
        <taxon>Bacteroidota</taxon>
        <taxon>Flavobacteriia</taxon>
        <taxon>Flavobacteriales</taxon>
        <taxon>Flavobacteriaceae</taxon>
        <taxon>Salinimicrobium</taxon>
    </lineage>
</organism>
<dbReference type="RefSeq" id="WP_380739783.1">
    <property type="nucleotide sequence ID" value="NZ_JBHTJP010000035.1"/>
</dbReference>
<feature type="domain" description="FecR protein" evidence="2">
    <location>
        <begin position="100"/>
        <end position="191"/>
    </location>
</feature>